<feature type="transmembrane region" description="Helical" evidence="5">
    <location>
        <begin position="161"/>
        <end position="179"/>
    </location>
</feature>
<feature type="transmembrane region" description="Helical" evidence="5">
    <location>
        <begin position="121"/>
        <end position="141"/>
    </location>
</feature>
<feature type="domain" description="O-antigen ligase-related" evidence="6">
    <location>
        <begin position="194"/>
        <end position="341"/>
    </location>
</feature>
<dbReference type="PANTHER" id="PTHR37422:SF13">
    <property type="entry name" value="LIPOPOLYSACCHARIDE BIOSYNTHESIS PROTEIN PA4999-RELATED"/>
    <property type="match status" value="1"/>
</dbReference>
<reference evidence="7" key="2">
    <citation type="submission" date="2023-01" db="EMBL/GenBank/DDBJ databases">
        <title>Draft genome sequence of Paraferrimonas sedimenticola strain NBRC 101628.</title>
        <authorList>
            <person name="Sun Q."/>
            <person name="Mori K."/>
        </authorList>
    </citation>
    <scope>NUCLEOTIDE SEQUENCE</scope>
    <source>
        <strain evidence="7">NBRC 101628</strain>
    </source>
</reference>
<name>A0AA37RUV6_9GAMM</name>
<sequence length="416" mass="46853">MATLIGIQVLKLLSPDFEAISYTEFGIDVMVEETSTGDTGKYLFWISMFAAALMMTIRRPMSFAKNLSEQLPLVWLVGIGVVSFIWALAPFISFKRSVMQLILVFTLFATVTYLRDPRQIFLIFYRLSIVLLLLNLLSIPIGVGFDVNGNFRGAMSHKNLFGQNAVLALYFGLAVLWFYKSRVNRMVWMGYMTLWLVLLLLSMSKTSIALLLLVPMLLIVANFVAHLFRMNLGVVIASFVAACFMFVAIGTAWFGVSIKPFLQMFVDDVSLTGRDFIWAFVLEEVSQRWFSGHGLGSFWGIGFNSPNVKYGEGFVVHIHQSHNGYIDLLAQLGVVGMALYLAMLAQMSAHLGKIESNAPRLFFICWLIVLFSLTNNITESSIFRGIHGVWVIQLIMIAIASRVYLDSKRRVDVHIN</sequence>
<accession>A0AA37RUV6</accession>
<dbReference type="InterPro" id="IPR051533">
    <property type="entry name" value="WaaL-like"/>
</dbReference>
<evidence type="ECO:0000313" key="8">
    <source>
        <dbReference type="Proteomes" id="UP001161422"/>
    </source>
</evidence>
<comment type="caution">
    <text evidence="7">The sequence shown here is derived from an EMBL/GenBank/DDBJ whole genome shotgun (WGS) entry which is preliminary data.</text>
</comment>
<feature type="transmembrane region" description="Helical" evidence="5">
    <location>
        <begin position="73"/>
        <end position="92"/>
    </location>
</feature>
<keyword evidence="4 5" id="KW-0472">Membrane</keyword>
<protein>
    <submittedName>
        <fullName evidence="7">O-antigen polymerase</fullName>
    </submittedName>
</protein>
<evidence type="ECO:0000259" key="6">
    <source>
        <dbReference type="Pfam" id="PF04932"/>
    </source>
</evidence>
<evidence type="ECO:0000256" key="5">
    <source>
        <dbReference type="SAM" id="Phobius"/>
    </source>
</evidence>
<dbReference type="AlphaFoldDB" id="A0AA37RUV6"/>
<dbReference type="Proteomes" id="UP001161422">
    <property type="component" value="Unassembled WGS sequence"/>
</dbReference>
<proteinExistence type="predicted"/>
<reference evidence="7" key="1">
    <citation type="journal article" date="2014" name="Int. J. Syst. Evol. Microbiol.">
        <title>Complete genome sequence of Corynebacterium casei LMG S-19264T (=DSM 44701T), isolated from a smear-ripened cheese.</title>
        <authorList>
            <consortium name="US DOE Joint Genome Institute (JGI-PGF)"/>
            <person name="Walter F."/>
            <person name="Albersmeier A."/>
            <person name="Kalinowski J."/>
            <person name="Ruckert C."/>
        </authorList>
    </citation>
    <scope>NUCLEOTIDE SEQUENCE</scope>
    <source>
        <strain evidence="7">NBRC 101628</strain>
    </source>
</reference>
<feature type="transmembrane region" description="Helical" evidence="5">
    <location>
        <begin position="186"/>
        <end position="202"/>
    </location>
</feature>
<dbReference type="EMBL" id="BSNC01000004">
    <property type="protein sequence ID" value="GLP96020.1"/>
    <property type="molecule type" value="Genomic_DNA"/>
</dbReference>
<feature type="transmembrane region" description="Helical" evidence="5">
    <location>
        <begin position="42"/>
        <end position="61"/>
    </location>
</feature>
<comment type="subcellular location">
    <subcellularLocation>
        <location evidence="1">Membrane</location>
        <topology evidence="1">Multi-pass membrane protein</topology>
    </subcellularLocation>
</comment>
<evidence type="ECO:0000313" key="7">
    <source>
        <dbReference type="EMBL" id="GLP96020.1"/>
    </source>
</evidence>
<dbReference type="PANTHER" id="PTHR37422">
    <property type="entry name" value="TEICHURONIC ACID BIOSYNTHESIS PROTEIN TUAE"/>
    <property type="match status" value="1"/>
</dbReference>
<evidence type="ECO:0000256" key="1">
    <source>
        <dbReference type="ARBA" id="ARBA00004141"/>
    </source>
</evidence>
<keyword evidence="8" id="KW-1185">Reference proteome</keyword>
<keyword evidence="3 5" id="KW-1133">Transmembrane helix</keyword>
<dbReference type="InterPro" id="IPR007016">
    <property type="entry name" value="O-antigen_ligase-rel_domated"/>
</dbReference>
<gene>
    <name evidence="7" type="ORF">GCM10007895_13260</name>
</gene>
<feature type="transmembrane region" description="Helical" evidence="5">
    <location>
        <begin position="357"/>
        <end position="374"/>
    </location>
</feature>
<dbReference type="GO" id="GO:0016020">
    <property type="term" value="C:membrane"/>
    <property type="evidence" value="ECO:0007669"/>
    <property type="project" value="UniProtKB-SubCell"/>
</dbReference>
<feature type="transmembrane region" description="Helical" evidence="5">
    <location>
        <begin position="232"/>
        <end position="256"/>
    </location>
</feature>
<keyword evidence="2 5" id="KW-0812">Transmembrane</keyword>
<evidence type="ECO:0000256" key="4">
    <source>
        <dbReference type="ARBA" id="ARBA00023136"/>
    </source>
</evidence>
<feature type="transmembrane region" description="Helical" evidence="5">
    <location>
        <begin position="208"/>
        <end position="225"/>
    </location>
</feature>
<feature type="transmembrane region" description="Helical" evidence="5">
    <location>
        <begin position="386"/>
        <end position="405"/>
    </location>
</feature>
<organism evidence="7 8">
    <name type="scientific">Paraferrimonas sedimenticola</name>
    <dbReference type="NCBI Taxonomy" id="375674"/>
    <lineage>
        <taxon>Bacteria</taxon>
        <taxon>Pseudomonadati</taxon>
        <taxon>Pseudomonadota</taxon>
        <taxon>Gammaproteobacteria</taxon>
        <taxon>Alteromonadales</taxon>
        <taxon>Ferrimonadaceae</taxon>
        <taxon>Paraferrimonas</taxon>
    </lineage>
</organism>
<evidence type="ECO:0000256" key="3">
    <source>
        <dbReference type="ARBA" id="ARBA00022989"/>
    </source>
</evidence>
<evidence type="ECO:0000256" key="2">
    <source>
        <dbReference type="ARBA" id="ARBA00022692"/>
    </source>
</evidence>
<feature type="transmembrane region" description="Helical" evidence="5">
    <location>
        <begin position="328"/>
        <end position="345"/>
    </location>
</feature>
<dbReference type="Pfam" id="PF04932">
    <property type="entry name" value="Wzy_C"/>
    <property type="match status" value="1"/>
</dbReference>